<dbReference type="Pfam" id="PF00672">
    <property type="entry name" value="HAMP"/>
    <property type="match status" value="1"/>
</dbReference>
<dbReference type="GO" id="GO:0000155">
    <property type="term" value="F:phosphorelay sensor kinase activity"/>
    <property type="evidence" value="ECO:0007669"/>
    <property type="project" value="InterPro"/>
</dbReference>
<evidence type="ECO:0000259" key="12">
    <source>
        <dbReference type="PROSITE" id="PS50109"/>
    </source>
</evidence>
<keyword evidence="9" id="KW-0902">Two-component regulatory system</keyword>
<keyword evidence="10 11" id="KW-0472">Membrane</keyword>
<evidence type="ECO:0000256" key="9">
    <source>
        <dbReference type="ARBA" id="ARBA00023012"/>
    </source>
</evidence>
<evidence type="ECO:0000313" key="15">
    <source>
        <dbReference type="Proteomes" id="UP000251889"/>
    </source>
</evidence>
<feature type="domain" description="Histidine kinase" evidence="12">
    <location>
        <begin position="222"/>
        <end position="433"/>
    </location>
</feature>
<keyword evidence="8 11" id="KW-1133">Transmembrane helix</keyword>
<evidence type="ECO:0000256" key="3">
    <source>
        <dbReference type="ARBA" id="ARBA00012438"/>
    </source>
</evidence>
<sequence>MLVSALITGAILIFIYIVTTRFVHTDFVDRLTQQSSLEVLHYASPEVKDVMPEGSFSLVNPSTSIYSKDKKLLYRKGDYDIPATWIGQLVENTVFNAERNEYTTVGRRHIVDGQLYLVFVSDKDLPGERELTFLLRAVIGGWVVSLVLSYLSGLYFANNALKPVTRVVEEVKQITEDNLSYRLHFSKDVASIDEIDELILTFNALLSRIEKAFRSQRRFVQNASHELKTPLTAIMAEVELALTKDRTHQEYQRTLTVVMQETERLATITQGLLTLARLEERSPDSEMERVVVVDLVERTLNAFSLHHPDRAVFRDGEIPNVIVMGSSHLLQIALLNVLDNAFKYSEAPIRISFNRKGKNIVIGIRDYGIGIPVAELQRIRSPLFRASNAGRVPGAGLGLALVDRIVSVHKGAMEIVSKEGEGTLCLVKLPVVE</sequence>
<dbReference type="AlphaFoldDB" id="A0A364Y2S9"/>
<dbReference type="SMART" id="SM00388">
    <property type="entry name" value="HisKA"/>
    <property type="match status" value="1"/>
</dbReference>
<name>A0A364Y2S9_9BACT</name>
<feature type="transmembrane region" description="Helical" evidence="11">
    <location>
        <begin position="133"/>
        <end position="157"/>
    </location>
</feature>
<dbReference type="InterPro" id="IPR004358">
    <property type="entry name" value="Sig_transdc_His_kin-like_C"/>
</dbReference>
<dbReference type="EMBL" id="QMFY01000004">
    <property type="protein sequence ID" value="RAW01195.1"/>
    <property type="molecule type" value="Genomic_DNA"/>
</dbReference>
<dbReference type="InterPro" id="IPR036890">
    <property type="entry name" value="HATPase_C_sf"/>
</dbReference>
<dbReference type="SMART" id="SM00304">
    <property type="entry name" value="HAMP"/>
    <property type="match status" value="1"/>
</dbReference>
<dbReference type="SUPFAM" id="SSF47384">
    <property type="entry name" value="Homodimeric domain of signal transducing histidine kinase"/>
    <property type="match status" value="1"/>
</dbReference>
<evidence type="ECO:0000256" key="5">
    <source>
        <dbReference type="ARBA" id="ARBA00022679"/>
    </source>
</evidence>
<dbReference type="Gene3D" id="1.10.287.130">
    <property type="match status" value="1"/>
</dbReference>
<comment type="caution">
    <text evidence="14">The sequence shown here is derived from an EMBL/GenBank/DDBJ whole genome shotgun (WGS) entry which is preliminary data.</text>
</comment>
<protein>
    <recommendedName>
        <fullName evidence="3">histidine kinase</fullName>
        <ecNumber evidence="3">2.7.13.3</ecNumber>
    </recommendedName>
</protein>
<evidence type="ECO:0000313" key="14">
    <source>
        <dbReference type="EMBL" id="RAW01195.1"/>
    </source>
</evidence>
<dbReference type="InterPro" id="IPR003660">
    <property type="entry name" value="HAMP_dom"/>
</dbReference>
<keyword evidence="5" id="KW-0808">Transferase</keyword>
<reference evidence="14 15" key="1">
    <citation type="submission" date="2018-06" db="EMBL/GenBank/DDBJ databases">
        <title>Chryseolinea flavus sp. nov., a member of the phylum Bacteroidetes isolated from soil.</title>
        <authorList>
            <person name="Li Y."/>
            <person name="Wang J."/>
        </authorList>
    </citation>
    <scope>NUCLEOTIDE SEQUENCE [LARGE SCALE GENOMIC DNA]</scope>
    <source>
        <strain evidence="14 15">SDU1-6</strain>
    </source>
</reference>
<dbReference type="CDD" id="cd00082">
    <property type="entry name" value="HisKA"/>
    <property type="match status" value="1"/>
</dbReference>
<dbReference type="FunFam" id="1.10.287.130:FF:000001">
    <property type="entry name" value="Two-component sensor histidine kinase"/>
    <property type="match status" value="1"/>
</dbReference>
<dbReference type="SUPFAM" id="SSF55874">
    <property type="entry name" value="ATPase domain of HSP90 chaperone/DNA topoisomerase II/histidine kinase"/>
    <property type="match status" value="1"/>
</dbReference>
<evidence type="ECO:0000256" key="6">
    <source>
        <dbReference type="ARBA" id="ARBA00022692"/>
    </source>
</evidence>
<dbReference type="PROSITE" id="PS50109">
    <property type="entry name" value="HIS_KIN"/>
    <property type="match status" value="1"/>
</dbReference>
<dbReference type="PRINTS" id="PR00344">
    <property type="entry name" value="BCTRLSENSOR"/>
</dbReference>
<dbReference type="InterPro" id="IPR050428">
    <property type="entry name" value="TCS_sensor_his_kinase"/>
</dbReference>
<evidence type="ECO:0000256" key="4">
    <source>
        <dbReference type="ARBA" id="ARBA00022553"/>
    </source>
</evidence>
<evidence type="ECO:0000256" key="7">
    <source>
        <dbReference type="ARBA" id="ARBA00022777"/>
    </source>
</evidence>
<gene>
    <name evidence="14" type="ORF">DQQ10_09780</name>
</gene>
<dbReference type="PANTHER" id="PTHR45436">
    <property type="entry name" value="SENSOR HISTIDINE KINASE YKOH"/>
    <property type="match status" value="1"/>
</dbReference>
<dbReference type="Pfam" id="PF00512">
    <property type="entry name" value="HisKA"/>
    <property type="match status" value="1"/>
</dbReference>
<keyword evidence="7" id="KW-0418">Kinase</keyword>
<evidence type="ECO:0000256" key="2">
    <source>
        <dbReference type="ARBA" id="ARBA00004370"/>
    </source>
</evidence>
<dbReference type="InterPro" id="IPR036097">
    <property type="entry name" value="HisK_dim/P_sf"/>
</dbReference>
<dbReference type="SMART" id="SM00387">
    <property type="entry name" value="HATPase_c"/>
    <property type="match status" value="1"/>
</dbReference>
<dbReference type="Pfam" id="PF02518">
    <property type="entry name" value="HATPase_c"/>
    <property type="match status" value="1"/>
</dbReference>
<dbReference type="Gene3D" id="3.30.565.10">
    <property type="entry name" value="Histidine kinase-like ATPase, C-terminal domain"/>
    <property type="match status" value="1"/>
</dbReference>
<dbReference type="CDD" id="cd00075">
    <property type="entry name" value="HATPase"/>
    <property type="match status" value="1"/>
</dbReference>
<comment type="subcellular location">
    <subcellularLocation>
        <location evidence="2">Membrane</location>
    </subcellularLocation>
</comment>
<dbReference type="PANTHER" id="PTHR45436:SF5">
    <property type="entry name" value="SENSOR HISTIDINE KINASE TRCS"/>
    <property type="match status" value="1"/>
</dbReference>
<feature type="domain" description="HAMP" evidence="13">
    <location>
        <begin position="158"/>
        <end position="214"/>
    </location>
</feature>
<dbReference type="EC" id="2.7.13.3" evidence="3"/>
<evidence type="ECO:0000259" key="13">
    <source>
        <dbReference type="PROSITE" id="PS50885"/>
    </source>
</evidence>
<dbReference type="Proteomes" id="UP000251889">
    <property type="component" value="Unassembled WGS sequence"/>
</dbReference>
<dbReference type="PROSITE" id="PS50885">
    <property type="entry name" value="HAMP"/>
    <property type="match status" value="1"/>
</dbReference>
<keyword evidence="4" id="KW-0597">Phosphoprotein</keyword>
<keyword evidence="6 11" id="KW-0812">Transmembrane</keyword>
<dbReference type="InterPro" id="IPR003594">
    <property type="entry name" value="HATPase_dom"/>
</dbReference>
<evidence type="ECO:0000256" key="10">
    <source>
        <dbReference type="ARBA" id="ARBA00023136"/>
    </source>
</evidence>
<dbReference type="CDD" id="cd06225">
    <property type="entry name" value="HAMP"/>
    <property type="match status" value="1"/>
</dbReference>
<accession>A0A364Y2S9</accession>
<proteinExistence type="predicted"/>
<comment type="catalytic activity">
    <reaction evidence="1">
        <text>ATP + protein L-histidine = ADP + protein N-phospho-L-histidine.</text>
        <dbReference type="EC" id="2.7.13.3"/>
    </reaction>
</comment>
<dbReference type="InterPro" id="IPR003661">
    <property type="entry name" value="HisK_dim/P_dom"/>
</dbReference>
<organism evidence="14 15">
    <name type="scientific">Pseudochryseolinea flava</name>
    <dbReference type="NCBI Taxonomy" id="2059302"/>
    <lineage>
        <taxon>Bacteria</taxon>
        <taxon>Pseudomonadati</taxon>
        <taxon>Bacteroidota</taxon>
        <taxon>Cytophagia</taxon>
        <taxon>Cytophagales</taxon>
        <taxon>Fulvivirgaceae</taxon>
        <taxon>Pseudochryseolinea</taxon>
    </lineage>
</organism>
<keyword evidence="15" id="KW-1185">Reference proteome</keyword>
<feature type="transmembrane region" description="Helical" evidence="11">
    <location>
        <begin position="6"/>
        <end position="23"/>
    </location>
</feature>
<evidence type="ECO:0000256" key="1">
    <source>
        <dbReference type="ARBA" id="ARBA00000085"/>
    </source>
</evidence>
<evidence type="ECO:0000256" key="8">
    <source>
        <dbReference type="ARBA" id="ARBA00022989"/>
    </source>
</evidence>
<evidence type="ECO:0000256" key="11">
    <source>
        <dbReference type="SAM" id="Phobius"/>
    </source>
</evidence>
<dbReference type="InterPro" id="IPR005467">
    <property type="entry name" value="His_kinase_dom"/>
</dbReference>
<dbReference type="GO" id="GO:0005886">
    <property type="term" value="C:plasma membrane"/>
    <property type="evidence" value="ECO:0007669"/>
    <property type="project" value="TreeGrafter"/>
</dbReference>
<dbReference type="Gene3D" id="6.10.340.10">
    <property type="match status" value="1"/>
</dbReference>